<keyword evidence="2" id="KW-1185">Reference proteome</keyword>
<dbReference type="AlphaFoldDB" id="A0A0C9UST8"/>
<organism evidence="1 2">
    <name type="scientific">Sphaerobolus stellatus (strain SS14)</name>
    <dbReference type="NCBI Taxonomy" id="990650"/>
    <lineage>
        <taxon>Eukaryota</taxon>
        <taxon>Fungi</taxon>
        <taxon>Dikarya</taxon>
        <taxon>Basidiomycota</taxon>
        <taxon>Agaricomycotina</taxon>
        <taxon>Agaricomycetes</taxon>
        <taxon>Phallomycetidae</taxon>
        <taxon>Geastrales</taxon>
        <taxon>Sphaerobolaceae</taxon>
        <taxon>Sphaerobolus</taxon>
    </lineage>
</organism>
<reference evidence="1 2" key="1">
    <citation type="submission" date="2014-06" db="EMBL/GenBank/DDBJ databases">
        <title>Evolutionary Origins and Diversification of the Mycorrhizal Mutualists.</title>
        <authorList>
            <consortium name="DOE Joint Genome Institute"/>
            <consortium name="Mycorrhizal Genomics Consortium"/>
            <person name="Kohler A."/>
            <person name="Kuo A."/>
            <person name="Nagy L.G."/>
            <person name="Floudas D."/>
            <person name="Copeland A."/>
            <person name="Barry K.W."/>
            <person name="Cichocki N."/>
            <person name="Veneault-Fourrey C."/>
            <person name="LaButti K."/>
            <person name="Lindquist E.A."/>
            <person name="Lipzen A."/>
            <person name="Lundell T."/>
            <person name="Morin E."/>
            <person name="Murat C."/>
            <person name="Riley R."/>
            <person name="Ohm R."/>
            <person name="Sun H."/>
            <person name="Tunlid A."/>
            <person name="Henrissat B."/>
            <person name="Grigoriev I.V."/>
            <person name="Hibbett D.S."/>
            <person name="Martin F."/>
        </authorList>
    </citation>
    <scope>NUCLEOTIDE SEQUENCE [LARGE SCALE GENOMIC DNA]</scope>
    <source>
        <strain evidence="1 2">SS14</strain>
    </source>
</reference>
<dbReference type="HOGENOM" id="CLU_004552_6_2_1"/>
<evidence type="ECO:0008006" key="3">
    <source>
        <dbReference type="Google" id="ProtNLM"/>
    </source>
</evidence>
<evidence type="ECO:0000313" key="2">
    <source>
        <dbReference type="Proteomes" id="UP000054279"/>
    </source>
</evidence>
<evidence type="ECO:0000313" key="1">
    <source>
        <dbReference type="EMBL" id="KIJ37884.1"/>
    </source>
</evidence>
<accession>A0A0C9UST8</accession>
<dbReference type="EMBL" id="KN837165">
    <property type="protein sequence ID" value="KIJ37884.1"/>
    <property type="molecule type" value="Genomic_DNA"/>
</dbReference>
<dbReference type="OrthoDB" id="1939479at2759"/>
<proteinExistence type="predicted"/>
<feature type="non-terminal residue" evidence="1">
    <location>
        <position position="1"/>
    </location>
</feature>
<protein>
    <recommendedName>
        <fullName evidence="3">CxC1-like cysteine cluster associated with KDZ transposases domain-containing protein</fullName>
    </recommendedName>
</protein>
<dbReference type="Proteomes" id="UP000054279">
    <property type="component" value="Unassembled WGS sequence"/>
</dbReference>
<sequence length="127" mass="14595">KKGNQYARWKDDIIPRLIPQYLRLRRLTQHGRFAPSEDETEKIRARACMCNKPALLLEVVLARWDIIKLTPCLCKPVSEVLLSMGFFGCAPIRPSVAFDVNLLDLISTNMFYLAPNISGWGLTLEWF</sequence>
<name>A0A0C9UST8_SPHS4</name>
<gene>
    <name evidence="1" type="ORF">M422DRAFT_177337</name>
</gene>